<feature type="compositionally biased region" description="Basic residues" evidence="1">
    <location>
        <begin position="42"/>
        <end position="56"/>
    </location>
</feature>
<organism evidence="2 3">
    <name type="scientific">Pisolithus microcarpus 441</name>
    <dbReference type="NCBI Taxonomy" id="765257"/>
    <lineage>
        <taxon>Eukaryota</taxon>
        <taxon>Fungi</taxon>
        <taxon>Dikarya</taxon>
        <taxon>Basidiomycota</taxon>
        <taxon>Agaricomycotina</taxon>
        <taxon>Agaricomycetes</taxon>
        <taxon>Agaricomycetidae</taxon>
        <taxon>Boletales</taxon>
        <taxon>Sclerodermatineae</taxon>
        <taxon>Pisolithaceae</taxon>
        <taxon>Pisolithus</taxon>
    </lineage>
</organism>
<sequence>MDPSAFNSAEAYNCDEQLPLPRPPKRSYVSIEDTSTSFSATKKNRKKKKVLKKPKTHGPVEDADSVEEDWDEQVVRDADDDVPRTFTVYVQVWSSSALSRSSNKKSAKVSTVDVVSKGPFKCTTTDSFASFKSHTAAALPCRLSMLPVSKFEWKFENQAQGAPRKKVADRTGYEALLDAVKARRRHENVVVWLYTPAPKKEEEDWDTGAPDHIDQPFDFDQEADAGFSDAKIQLVRQVYGKVKAAQAEIERTYPVGGCALFPDKRVWHNKQNDTYFELSHVRTKYWAANIVAGRCDISAPPVSAHFSDKSKLKIPTHMPQPNLTVLGPSGAASSNPMFPHAPNQYYPGLYMLHPQFNLPYTHMTPYPPPIFPSVNTSASLHPPGLPRTMSTSSSPGSTTSHNVTLEEFCAKYHIPESDQDKLALMEYRPGNRAVEDLEESEWRSVGGFTKLGWEAFRVAHRKFCKAIKAGTWA</sequence>
<reference evidence="2 3" key="1">
    <citation type="submission" date="2014-04" db="EMBL/GenBank/DDBJ databases">
        <authorList>
            <consortium name="DOE Joint Genome Institute"/>
            <person name="Kuo A."/>
            <person name="Kohler A."/>
            <person name="Costa M.D."/>
            <person name="Nagy L.G."/>
            <person name="Floudas D."/>
            <person name="Copeland A."/>
            <person name="Barry K.W."/>
            <person name="Cichocki N."/>
            <person name="Veneault-Fourrey C."/>
            <person name="LaButti K."/>
            <person name="Lindquist E.A."/>
            <person name="Lipzen A."/>
            <person name="Lundell T."/>
            <person name="Morin E."/>
            <person name="Murat C."/>
            <person name="Sun H."/>
            <person name="Tunlid A."/>
            <person name="Henrissat B."/>
            <person name="Grigoriev I.V."/>
            <person name="Hibbett D.S."/>
            <person name="Martin F."/>
            <person name="Nordberg H.P."/>
            <person name="Cantor M.N."/>
            <person name="Hua S.X."/>
        </authorList>
    </citation>
    <scope>NUCLEOTIDE SEQUENCE [LARGE SCALE GENOMIC DNA]</scope>
    <source>
        <strain evidence="2 3">441</strain>
    </source>
</reference>
<feature type="region of interest" description="Disordered" evidence="1">
    <location>
        <begin position="1"/>
        <end position="71"/>
    </location>
</feature>
<gene>
    <name evidence="2" type="ORF">PISMIDRAFT_627510</name>
</gene>
<proteinExistence type="predicted"/>
<dbReference type="OrthoDB" id="3056089at2759"/>
<evidence type="ECO:0000256" key="1">
    <source>
        <dbReference type="SAM" id="MobiDB-lite"/>
    </source>
</evidence>
<feature type="compositionally biased region" description="Acidic residues" evidence="1">
    <location>
        <begin position="61"/>
        <end position="71"/>
    </location>
</feature>
<feature type="compositionally biased region" description="Low complexity" evidence="1">
    <location>
        <begin position="388"/>
        <end position="400"/>
    </location>
</feature>
<evidence type="ECO:0000313" key="3">
    <source>
        <dbReference type="Proteomes" id="UP000054018"/>
    </source>
</evidence>
<accession>A0A0C9Z0T5</accession>
<reference evidence="3" key="2">
    <citation type="submission" date="2015-01" db="EMBL/GenBank/DDBJ databases">
        <title>Evolutionary Origins and Diversification of the Mycorrhizal Mutualists.</title>
        <authorList>
            <consortium name="DOE Joint Genome Institute"/>
            <consortium name="Mycorrhizal Genomics Consortium"/>
            <person name="Kohler A."/>
            <person name="Kuo A."/>
            <person name="Nagy L.G."/>
            <person name="Floudas D."/>
            <person name="Copeland A."/>
            <person name="Barry K.W."/>
            <person name="Cichocki N."/>
            <person name="Veneault-Fourrey C."/>
            <person name="LaButti K."/>
            <person name="Lindquist E.A."/>
            <person name="Lipzen A."/>
            <person name="Lundell T."/>
            <person name="Morin E."/>
            <person name="Murat C."/>
            <person name="Riley R."/>
            <person name="Ohm R."/>
            <person name="Sun H."/>
            <person name="Tunlid A."/>
            <person name="Henrissat B."/>
            <person name="Grigoriev I.V."/>
            <person name="Hibbett D.S."/>
            <person name="Martin F."/>
        </authorList>
    </citation>
    <scope>NUCLEOTIDE SEQUENCE [LARGE SCALE GENOMIC DNA]</scope>
    <source>
        <strain evidence="3">441</strain>
    </source>
</reference>
<dbReference type="Proteomes" id="UP000054018">
    <property type="component" value="Unassembled WGS sequence"/>
</dbReference>
<dbReference type="HOGENOM" id="CLU_032582_0_0_1"/>
<evidence type="ECO:0000313" key="2">
    <source>
        <dbReference type="EMBL" id="KIK31085.1"/>
    </source>
</evidence>
<dbReference type="AlphaFoldDB" id="A0A0C9Z0T5"/>
<protein>
    <submittedName>
        <fullName evidence="2">Uncharacterized protein</fullName>
    </submittedName>
</protein>
<name>A0A0C9Z0T5_9AGAM</name>
<feature type="region of interest" description="Disordered" evidence="1">
    <location>
        <begin position="381"/>
        <end position="400"/>
    </location>
</feature>
<dbReference type="EMBL" id="KN833685">
    <property type="protein sequence ID" value="KIK31085.1"/>
    <property type="molecule type" value="Genomic_DNA"/>
</dbReference>
<keyword evidence="3" id="KW-1185">Reference proteome</keyword>
<feature type="compositionally biased region" description="Polar residues" evidence="1">
    <location>
        <begin position="32"/>
        <end position="41"/>
    </location>
</feature>